<evidence type="ECO:0000313" key="3">
    <source>
        <dbReference type="Proteomes" id="UP001054945"/>
    </source>
</evidence>
<dbReference type="AlphaFoldDB" id="A0AAV4USW0"/>
<name>A0AAV4USW0_CAEEX</name>
<proteinExistence type="predicted"/>
<evidence type="ECO:0000313" key="2">
    <source>
        <dbReference type="EMBL" id="GIY60755.1"/>
    </source>
</evidence>
<protein>
    <submittedName>
        <fullName evidence="2">Uncharacterized protein</fullName>
    </submittedName>
</protein>
<organism evidence="2 3">
    <name type="scientific">Caerostris extrusa</name>
    <name type="common">Bark spider</name>
    <name type="synonym">Caerostris bankana</name>
    <dbReference type="NCBI Taxonomy" id="172846"/>
    <lineage>
        <taxon>Eukaryota</taxon>
        <taxon>Metazoa</taxon>
        <taxon>Ecdysozoa</taxon>
        <taxon>Arthropoda</taxon>
        <taxon>Chelicerata</taxon>
        <taxon>Arachnida</taxon>
        <taxon>Araneae</taxon>
        <taxon>Araneomorphae</taxon>
        <taxon>Entelegynae</taxon>
        <taxon>Araneoidea</taxon>
        <taxon>Araneidae</taxon>
        <taxon>Caerostris</taxon>
    </lineage>
</organism>
<reference evidence="2 3" key="1">
    <citation type="submission" date="2021-06" db="EMBL/GenBank/DDBJ databases">
        <title>Caerostris extrusa draft genome.</title>
        <authorList>
            <person name="Kono N."/>
            <person name="Arakawa K."/>
        </authorList>
    </citation>
    <scope>NUCLEOTIDE SEQUENCE [LARGE SCALE GENOMIC DNA]</scope>
</reference>
<comment type="caution">
    <text evidence="2">The sequence shown here is derived from an EMBL/GenBank/DDBJ whole genome shotgun (WGS) entry which is preliminary data.</text>
</comment>
<feature type="region of interest" description="Disordered" evidence="1">
    <location>
        <begin position="98"/>
        <end position="123"/>
    </location>
</feature>
<keyword evidence="3" id="KW-1185">Reference proteome</keyword>
<accession>A0AAV4USW0</accession>
<dbReference type="Proteomes" id="UP001054945">
    <property type="component" value="Unassembled WGS sequence"/>
</dbReference>
<sequence>MFAAVQARLDKKPSHYHEKAAAFFEAEAVDRNLRRFAHSCDTIFMTLMTAYFHCVGNFYAVVFQRLNIADQATTPLDELAPIPEQQVHMEDMLRSLHERKRKKEGIQRRSSWTTTAIEPWKRS</sequence>
<dbReference type="EMBL" id="BPLR01013375">
    <property type="protein sequence ID" value="GIY60755.1"/>
    <property type="molecule type" value="Genomic_DNA"/>
</dbReference>
<evidence type="ECO:0000256" key="1">
    <source>
        <dbReference type="SAM" id="MobiDB-lite"/>
    </source>
</evidence>
<gene>
    <name evidence="2" type="ORF">CEXT_718531</name>
</gene>